<evidence type="ECO:0000256" key="1">
    <source>
        <dbReference type="ARBA" id="ARBA00008403"/>
    </source>
</evidence>
<dbReference type="OrthoDB" id="1934367at2759"/>
<evidence type="ECO:0000313" key="4">
    <source>
        <dbReference type="EMBL" id="KYP65240.1"/>
    </source>
</evidence>
<reference evidence="4 5" key="1">
    <citation type="journal article" date="2012" name="Nat. Biotechnol.">
        <title>Draft genome sequence of pigeonpea (Cajanus cajan), an orphan legume crop of resource-poor farmers.</title>
        <authorList>
            <person name="Varshney R.K."/>
            <person name="Chen W."/>
            <person name="Li Y."/>
            <person name="Bharti A.K."/>
            <person name="Saxena R.K."/>
            <person name="Schlueter J.A."/>
            <person name="Donoghue M.T."/>
            <person name="Azam S."/>
            <person name="Fan G."/>
            <person name="Whaley A.M."/>
            <person name="Farmer A.D."/>
            <person name="Sheridan J."/>
            <person name="Iwata A."/>
            <person name="Tuteja R."/>
            <person name="Penmetsa R.V."/>
            <person name="Wu W."/>
            <person name="Upadhyaya H.D."/>
            <person name="Yang S.P."/>
            <person name="Shah T."/>
            <person name="Saxena K.B."/>
            <person name="Michael T."/>
            <person name="McCombie W.R."/>
            <person name="Yang B."/>
            <person name="Zhang G."/>
            <person name="Yang H."/>
            <person name="Wang J."/>
            <person name="Spillane C."/>
            <person name="Cook D.R."/>
            <person name="May G.D."/>
            <person name="Xu X."/>
            <person name="Jackson S.A."/>
        </authorList>
    </citation>
    <scope>NUCLEOTIDE SEQUENCE [LARGE SCALE GENOMIC DNA]</scope>
    <source>
        <strain evidence="5">cv. Asha</strain>
    </source>
</reference>
<dbReference type="InterPro" id="IPR000167">
    <property type="entry name" value="Dehydrin"/>
</dbReference>
<dbReference type="GO" id="GO:0005829">
    <property type="term" value="C:cytosol"/>
    <property type="evidence" value="ECO:0007669"/>
    <property type="project" value="TreeGrafter"/>
</dbReference>
<dbReference type="PROSITE" id="PS00315">
    <property type="entry name" value="DEHYDRIN_1"/>
    <property type="match status" value="1"/>
</dbReference>
<feature type="compositionally biased region" description="Basic and acidic residues" evidence="3">
    <location>
        <begin position="45"/>
        <end position="74"/>
    </location>
</feature>
<dbReference type="OMA" id="PRVETHV"/>
<dbReference type="AlphaFoldDB" id="A0A151TDV8"/>
<dbReference type="EMBL" id="CM003608">
    <property type="protein sequence ID" value="KYP65240.1"/>
    <property type="molecule type" value="Genomic_DNA"/>
</dbReference>
<dbReference type="Gramene" id="C.cajan_11145.t">
    <property type="protein sequence ID" value="C.cajan_11145.t"/>
    <property type="gene ID" value="C.cajan_11145"/>
</dbReference>
<organism evidence="4 5">
    <name type="scientific">Cajanus cajan</name>
    <name type="common">Pigeon pea</name>
    <name type="synonym">Cajanus indicus</name>
    <dbReference type="NCBI Taxonomy" id="3821"/>
    <lineage>
        <taxon>Eukaryota</taxon>
        <taxon>Viridiplantae</taxon>
        <taxon>Streptophyta</taxon>
        <taxon>Embryophyta</taxon>
        <taxon>Tracheophyta</taxon>
        <taxon>Spermatophyta</taxon>
        <taxon>Magnoliopsida</taxon>
        <taxon>eudicotyledons</taxon>
        <taxon>Gunneridae</taxon>
        <taxon>Pentapetalae</taxon>
        <taxon>rosids</taxon>
        <taxon>fabids</taxon>
        <taxon>Fabales</taxon>
        <taxon>Fabaceae</taxon>
        <taxon>Papilionoideae</taxon>
        <taxon>50 kb inversion clade</taxon>
        <taxon>NPAAA clade</taxon>
        <taxon>indigoferoid/millettioid clade</taxon>
        <taxon>Phaseoleae</taxon>
        <taxon>Cajanus</taxon>
    </lineage>
</organism>
<feature type="compositionally biased region" description="Basic and acidic residues" evidence="3">
    <location>
        <begin position="18"/>
        <end position="33"/>
    </location>
</feature>
<dbReference type="GO" id="GO:0009414">
    <property type="term" value="P:response to water deprivation"/>
    <property type="evidence" value="ECO:0007669"/>
    <property type="project" value="UniProtKB-ARBA"/>
</dbReference>
<sequence>MAEEKQHKDNEYDNTAEVEVKDRGVLDFLGKKKEEEAIVTEFDNKVKVSDEPETKLQVEQEPEEKKHTLLEKLHRSNSSSSSSSDEEEEGEGGEKKKKKKKKDKIGGGGRKEQDTTVPIERVEVEADSEDKKGFLDKIKEKLPGQHKKEEEEVPVPPTSSECDAPHTEAHEGEKKGLLDKIKEKLPGYHPKTNEDKEKEIGTH</sequence>
<dbReference type="PANTHER" id="PTHR33346">
    <property type="entry name" value="DEHYDRIN XERO 2-RELATED"/>
    <property type="match status" value="1"/>
</dbReference>
<protein>
    <submittedName>
        <fullName evidence="4">Phosphoprotein ECPP44</fullName>
    </submittedName>
</protein>
<feature type="compositionally biased region" description="Basic and acidic residues" evidence="3">
    <location>
        <begin position="1"/>
        <end position="11"/>
    </location>
</feature>
<dbReference type="InterPro" id="IPR030513">
    <property type="entry name" value="Dehydrin_CS"/>
</dbReference>
<dbReference type="GO" id="GO:0016020">
    <property type="term" value="C:membrane"/>
    <property type="evidence" value="ECO:0007669"/>
    <property type="project" value="TreeGrafter"/>
</dbReference>
<keyword evidence="5" id="KW-1185">Reference proteome</keyword>
<dbReference type="GO" id="GO:0009737">
    <property type="term" value="P:response to abscisic acid"/>
    <property type="evidence" value="ECO:0007669"/>
    <property type="project" value="TreeGrafter"/>
</dbReference>
<name>A0A151TDV8_CAJCA</name>
<dbReference type="Proteomes" id="UP000075243">
    <property type="component" value="Chromosome 6"/>
</dbReference>
<evidence type="ECO:0000256" key="3">
    <source>
        <dbReference type="SAM" id="MobiDB-lite"/>
    </source>
</evidence>
<feature type="compositionally biased region" description="Basic and acidic residues" evidence="3">
    <location>
        <begin position="163"/>
        <end position="203"/>
    </location>
</feature>
<accession>A0A151TDV8</accession>
<dbReference type="PANTHER" id="PTHR33346:SF2">
    <property type="entry name" value="DEHYDRIN ERD14"/>
    <property type="match status" value="1"/>
</dbReference>
<feature type="compositionally biased region" description="Basic and acidic residues" evidence="3">
    <location>
        <begin position="109"/>
        <end position="150"/>
    </location>
</feature>
<feature type="region of interest" description="Disordered" evidence="3">
    <location>
        <begin position="1"/>
        <end position="33"/>
    </location>
</feature>
<dbReference type="PROSITE" id="PS00823">
    <property type="entry name" value="DEHYDRIN_2"/>
    <property type="match status" value="1"/>
</dbReference>
<evidence type="ECO:0000313" key="5">
    <source>
        <dbReference type="Proteomes" id="UP000075243"/>
    </source>
</evidence>
<dbReference type="Pfam" id="PF00257">
    <property type="entry name" value="Dehydrin"/>
    <property type="match status" value="1"/>
</dbReference>
<dbReference type="GO" id="GO:0009631">
    <property type="term" value="P:cold acclimation"/>
    <property type="evidence" value="ECO:0007669"/>
    <property type="project" value="TreeGrafter"/>
</dbReference>
<gene>
    <name evidence="4" type="ORF">KK1_011472</name>
</gene>
<proteinExistence type="inferred from homology"/>
<dbReference type="STRING" id="3821.A0A151TDV8"/>
<evidence type="ECO:0000256" key="2">
    <source>
        <dbReference type="RuleBase" id="RU003995"/>
    </source>
</evidence>
<feature type="region of interest" description="Disordered" evidence="3">
    <location>
        <begin position="45"/>
        <end position="203"/>
    </location>
</feature>
<comment type="similarity">
    <text evidence="1 2">Belongs to the plant dehydrin family.</text>
</comment>